<evidence type="ECO:0000256" key="2">
    <source>
        <dbReference type="ARBA" id="ARBA00022448"/>
    </source>
</evidence>
<dbReference type="PANTHER" id="PTHR11795:SF445">
    <property type="entry name" value="AMINO ACID ABC TRANSPORTER PERMEASE PROTEIN"/>
    <property type="match status" value="1"/>
</dbReference>
<keyword evidence="6 9" id="KW-1133">Transmembrane helix</keyword>
<feature type="transmembrane region" description="Helical" evidence="9">
    <location>
        <begin position="67"/>
        <end position="84"/>
    </location>
</feature>
<evidence type="ECO:0000256" key="8">
    <source>
        <dbReference type="ARBA" id="ARBA00037998"/>
    </source>
</evidence>
<keyword evidence="5" id="KW-0029">Amino-acid transport</keyword>
<dbReference type="Proteomes" id="UP000318093">
    <property type="component" value="Unassembled WGS sequence"/>
</dbReference>
<dbReference type="CDD" id="cd06582">
    <property type="entry name" value="TM_PBP1_LivH_like"/>
    <property type="match status" value="1"/>
</dbReference>
<proteinExistence type="inferred from homology"/>
<sequence>MSAAAQIALQNAVNGLLIGGTYATVAVGFSLVWGTLNVVNIAHGALVMLGAYVTYWLFSLYHIDPLLALPLTGAALFALGYPLQRFVINQVIRASFLITFLLTFGLDLLITNLALAAWTADIRSVTTSYSGWSLTAGPLALPVVRIAGLGIAVLAAALLHLLMTGTRLGSAIRATASDLEAARLMGIPIAHVYALTFAIAAATAGIAGGLISLSFPIYPAMGAGYTLVAFVVCVLGGLGSVPGALAGGLALGLLQTYAAWWLGPNFDNIVAFSVLILVLLVRPAGLFGRVRRFRG</sequence>
<dbReference type="EMBL" id="VBAN01000464">
    <property type="protein sequence ID" value="TMI77944.1"/>
    <property type="molecule type" value="Genomic_DNA"/>
</dbReference>
<dbReference type="GO" id="GO:0006865">
    <property type="term" value="P:amino acid transport"/>
    <property type="evidence" value="ECO:0007669"/>
    <property type="project" value="UniProtKB-KW"/>
</dbReference>
<feature type="transmembrane region" description="Helical" evidence="9">
    <location>
        <begin position="184"/>
        <end position="211"/>
    </location>
</feature>
<keyword evidence="7 9" id="KW-0472">Membrane</keyword>
<accession>A0A537J316</accession>
<gene>
    <name evidence="10" type="ORF">E6H03_12955</name>
</gene>
<feature type="transmembrane region" description="Helical" evidence="9">
    <location>
        <begin position="41"/>
        <end position="61"/>
    </location>
</feature>
<feature type="transmembrane region" description="Helical" evidence="9">
    <location>
        <begin position="269"/>
        <end position="288"/>
    </location>
</feature>
<evidence type="ECO:0000256" key="1">
    <source>
        <dbReference type="ARBA" id="ARBA00004651"/>
    </source>
</evidence>
<dbReference type="AlphaFoldDB" id="A0A537J316"/>
<evidence type="ECO:0000256" key="7">
    <source>
        <dbReference type="ARBA" id="ARBA00023136"/>
    </source>
</evidence>
<evidence type="ECO:0000313" key="11">
    <source>
        <dbReference type="Proteomes" id="UP000318093"/>
    </source>
</evidence>
<evidence type="ECO:0000256" key="4">
    <source>
        <dbReference type="ARBA" id="ARBA00022692"/>
    </source>
</evidence>
<dbReference type="InterPro" id="IPR001851">
    <property type="entry name" value="ABC_transp_permease"/>
</dbReference>
<dbReference type="Pfam" id="PF02653">
    <property type="entry name" value="BPD_transp_2"/>
    <property type="match status" value="1"/>
</dbReference>
<dbReference type="GO" id="GO:0022857">
    <property type="term" value="F:transmembrane transporter activity"/>
    <property type="evidence" value="ECO:0007669"/>
    <property type="project" value="InterPro"/>
</dbReference>
<keyword evidence="3" id="KW-1003">Cell membrane</keyword>
<comment type="caution">
    <text evidence="10">The sequence shown here is derived from an EMBL/GenBank/DDBJ whole genome shotgun (WGS) entry which is preliminary data.</text>
</comment>
<feature type="transmembrane region" description="Helical" evidence="9">
    <location>
        <begin position="12"/>
        <end position="34"/>
    </location>
</feature>
<evidence type="ECO:0000256" key="3">
    <source>
        <dbReference type="ARBA" id="ARBA00022475"/>
    </source>
</evidence>
<evidence type="ECO:0000256" key="6">
    <source>
        <dbReference type="ARBA" id="ARBA00022989"/>
    </source>
</evidence>
<evidence type="ECO:0000256" key="9">
    <source>
        <dbReference type="SAM" id="Phobius"/>
    </source>
</evidence>
<evidence type="ECO:0000313" key="10">
    <source>
        <dbReference type="EMBL" id="TMI77944.1"/>
    </source>
</evidence>
<name>A0A537J316_9BACT</name>
<dbReference type="GO" id="GO:0005886">
    <property type="term" value="C:plasma membrane"/>
    <property type="evidence" value="ECO:0007669"/>
    <property type="project" value="UniProtKB-SubCell"/>
</dbReference>
<dbReference type="InterPro" id="IPR052157">
    <property type="entry name" value="BCAA_transport_permease"/>
</dbReference>
<protein>
    <submittedName>
        <fullName evidence="10">Branched-chain amino acid ABC transporter permease</fullName>
    </submittedName>
</protein>
<comment type="similarity">
    <text evidence="8">Belongs to the binding-protein-dependent transport system permease family. LivHM subfamily.</text>
</comment>
<organism evidence="10 11">
    <name type="scientific">Candidatus Segetimicrobium genomatis</name>
    <dbReference type="NCBI Taxonomy" id="2569760"/>
    <lineage>
        <taxon>Bacteria</taxon>
        <taxon>Bacillati</taxon>
        <taxon>Candidatus Sysuimicrobiota</taxon>
        <taxon>Candidatus Sysuimicrobiia</taxon>
        <taxon>Candidatus Sysuimicrobiales</taxon>
        <taxon>Candidatus Segetimicrobiaceae</taxon>
        <taxon>Candidatus Segetimicrobium</taxon>
    </lineage>
</organism>
<comment type="subcellular location">
    <subcellularLocation>
        <location evidence="1">Cell membrane</location>
        <topology evidence="1">Multi-pass membrane protein</topology>
    </subcellularLocation>
</comment>
<feature type="transmembrane region" description="Helical" evidence="9">
    <location>
        <begin position="139"/>
        <end position="163"/>
    </location>
</feature>
<feature type="transmembrane region" description="Helical" evidence="9">
    <location>
        <begin position="96"/>
        <end position="119"/>
    </location>
</feature>
<evidence type="ECO:0000256" key="5">
    <source>
        <dbReference type="ARBA" id="ARBA00022970"/>
    </source>
</evidence>
<keyword evidence="4 9" id="KW-0812">Transmembrane</keyword>
<reference evidence="10 11" key="1">
    <citation type="journal article" date="2019" name="Nat. Microbiol.">
        <title>Mediterranean grassland soil C-N compound turnover is dependent on rainfall and depth, and is mediated by genomically divergent microorganisms.</title>
        <authorList>
            <person name="Diamond S."/>
            <person name="Andeer P.F."/>
            <person name="Li Z."/>
            <person name="Crits-Christoph A."/>
            <person name="Burstein D."/>
            <person name="Anantharaman K."/>
            <person name="Lane K.R."/>
            <person name="Thomas B.C."/>
            <person name="Pan C."/>
            <person name="Northen T.R."/>
            <person name="Banfield J.F."/>
        </authorList>
    </citation>
    <scope>NUCLEOTIDE SEQUENCE [LARGE SCALE GENOMIC DNA]</scope>
    <source>
        <strain evidence="10">NP_6</strain>
    </source>
</reference>
<keyword evidence="2" id="KW-0813">Transport</keyword>
<feature type="transmembrane region" description="Helical" evidence="9">
    <location>
        <begin position="217"/>
        <end position="238"/>
    </location>
</feature>
<dbReference type="PANTHER" id="PTHR11795">
    <property type="entry name" value="BRANCHED-CHAIN AMINO ACID TRANSPORT SYSTEM PERMEASE PROTEIN LIVH"/>
    <property type="match status" value="1"/>
</dbReference>